<proteinExistence type="predicted"/>
<dbReference type="KEGG" id="sbl:Sbal_1303"/>
<sequence length="165" mass="17819">MMLVLNSINITLKSLRITASQELATEDASGQSSSTDAAETGIKAKMLAVSGFIKFDDEAMLTDIFKMAEATEGGARTTYRISNKTASALGIKQVKFASKIEAVEQETTRQWNVSFTLAEVRSVPQKKEERLPDTAAAQQGGADDGFKYASLQENLAANFGKLRST</sequence>
<organism evidence="1 2">
    <name type="scientific">Shewanella baltica (strain OS155 / ATCC BAA-1091)</name>
    <dbReference type="NCBI Taxonomy" id="325240"/>
    <lineage>
        <taxon>Bacteria</taxon>
        <taxon>Pseudomonadati</taxon>
        <taxon>Pseudomonadota</taxon>
        <taxon>Gammaproteobacteria</taxon>
        <taxon>Alteromonadales</taxon>
        <taxon>Shewanellaceae</taxon>
        <taxon>Shewanella</taxon>
    </lineage>
</organism>
<reference evidence="1 2" key="1">
    <citation type="submission" date="2007-02" db="EMBL/GenBank/DDBJ databases">
        <title>Complete sequence of chromosome of Shewanella baltica OS155.</title>
        <authorList>
            <consortium name="US DOE Joint Genome Institute"/>
            <person name="Copeland A."/>
            <person name="Lucas S."/>
            <person name="Lapidus A."/>
            <person name="Barry K."/>
            <person name="Detter J.C."/>
            <person name="Glavina del Rio T."/>
            <person name="Hammon N."/>
            <person name="Israni S."/>
            <person name="Dalin E."/>
            <person name="Tice H."/>
            <person name="Pitluck S."/>
            <person name="Sims D.R."/>
            <person name="Brettin T."/>
            <person name="Bruce D."/>
            <person name="Han C."/>
            <person name="Tapia R."/>
            <person name="Brainard J."/>
            <person name="Schmutz J."/>
            <person name="Larimer F."/>
            <person name="Land M."/>
            <person name="Hauser L."/>
            <person name="Kyrpides N."/>
            <person name="Mikhailova N."/>
            <person name="Brettar I."/>
            <person name="Klappenbach J."/>
            <person name="Konstantinidis K."/>
            <person name="Rodrigues J."/>
            <person name="Tiedje J."/>
            <person name="Richardson P."/>
        </authorList>
    </citation>
    <scope>NUCLEOTIDE SEQUENCE [LARGE SCALE GENOMIC DNA]</scope>
    <source>
        <strain evidence="2">OS155 / ATCC BAA-1091</strain>
    </source>
</reference>
<accession>A3D258</accession>
<protein>
    <recommendedName>
        <fullName evidence="3">Adenine glycosylase</fullName>
    </recommendedName>
</protein>
<gene>
    <name evidence="1" type="ordered locus">Sbal_1303</name>
</gene>
<dbReference type="STRING" id="325240.Sbal_1303"/>
<dbReference type="Pfam" id="PF25759">
    <property type="entry name" value="HP1_ORF34"/>
    <property type="match status" value="1"/>
</dbReference>
<dbReference type="OrthoDB" id="6314079at2"/>
<evidence type="ECO:0000313" key="2">
    <source>
        <dbReference type="Proteomes" id="UP000001557"/>
    </source>
</evidence>
<evidence type="ECO:0000313" key="1">
    <source>
        <dbReference type="EMBL" id="ABN60821.1"/>
    </source>
</evidence>
<dbReference type="EMBL" id="CP000563">
    <property type="protein sequence ID" value="ABN60821.1"/>
    <property type="molecule type" value="Genomic_DNA"/>
</dbReference>
<dbReference type="Proteomes" id="UP000001557">
    <property type="component" value="Chromosome"/>
</dbReference>
<dbReference type="RefSeq" id="WP_011846242.1">
    <property type="nucleotide sequence ID" value="NC_009052.1"/>
</dbReference>
<dbReference type="AlphaFoldDB" id="A3D258"/>
<dbReference type="InterPro" id="IPR057869">
    <property type="entry name" value="HP1_YO34"/>
</dbReference>
<dbReference type="HOGENOM" id="CLU_120897_2_0_6"/>
<name>A3D258_SHEB5</name>
<evidence type="ECO:0008006" key="3">
    <source>
        <dbReference type="Google" id="ProtNLM"/>
    </source>
</evidence>
<keyword evidence="2" id="KW-1185">Reference proteome</keyword>